<dbReference type="EMBL" id="CP001843">
    <property type="protein sequence ID" value="AEF84317.1"/>
    <property type="molecule type" value="Genomic_DNA"/>
</dbReference>
<accession>F5YPE0</accession>
<evidence type="ECO:0000313" key="2">
    <source>
        <dbReference type="Proteomes" id="UP000009223"/>
    </source>
</evidence>
<gene>
    <name evidence="1" type="ordered locus">TREPR_1562</name>
</gene>
<evidence type="ECO:0000313" key="1">
    <source>
        <dbReference type="EMBL" id="AEF84317.1"/>
    </source>
</evidence>
<reference evidence="2" key="1">
    <citation type="submission" date="2009-12" db="EMBL/GenBank/DDBJ databases">
        <title>Complete sequence of Treponema primitia strain ZAS-2.</title>
        <authorList>
            <person name="Tetu S.G."/>
            <person name="Matson E."/>
            <person name="Ren Q."/>
            <person name="Seshadri R."/>
            <person name="Elbourne L."/>
            <person name="Hassan K.A."/>
            <person name="Durkin A."/>
            <person name="Radune D."/>
            <person name="Mohamoud Y."/>
            <person name="Shay R."/>
            <person name="Jin S."/>
            <person name="Zhang X."/>
            <person name="Lucey K."/>
            <person name="Ballor N.R."/>
            <person name="Ottesen E."/>
            <person name="Rosenthal R."/>
            <person name="Allen A."/>
            <person name="Leadbetter J.R."/>
            <person name="Paulsen I.T."/>
        </authorList>
    </citation>
    <scope>NUCLEOTIDE SEQUENCE [LARGE SCALE GENOMIC DNA]</scope>
    <source>
        <strain evidence="2">ATCC BAA-887 / DSM 12427 / ZAS-2</strain>
    </source>
</reference>
<dbReference type="HOGENOM" id="CLU_2371898_0_0_12"/>
<name>F5YPE0_TREPZ</name>
<keyword evidence="2" id="KW-1185">Reference proteome</keyword>
<sequence>MLKGNISDNFTEAVAIVDSKMKTVAQAIINCGGIIGHIKSIITSENEKCMISITDMEIGSQKRFMDEKTARFEMVVIVFCIGEDKLCEIIHSVED</sequence>
<dbReference type="KEGG" id="tpi:TREPR_1562"/>
<dbReference type="AlphaFoldDB" id="F5YPE0"/>
<organism evidence="1 2">
    <name type="scientific">Treponema primitia (strain ATCC BAA-887 / DSM 12427 / ZAS-2)</name>
    <dbReference type="NCBI Taxonomy" id="545694"/>
    <lineage>
        <taxon>Bacteria</taxon>
        <taxon>Pseudomonadati</taxon>
        <taxon>Spirochaetota</taxon>
        <taxon>Spirochaetia</taxon>
        <taxon>Spirochaetales</taxon>
        <taxon>Treponemataceae</taxon>
        <taxon>Treponema</taxon>
    </lineage>
</organism>
<dbReference type="Proteomes" id="UP000009223">
    <property type="component" value="Chromosome"/>
</dbReference>
<proteinExistence type="predicted"/>
<reference evidence="1 2" key="2">
    <citation type="journal article" date="2011" name="ISME J.">
        <title>RNA-seq reveals cooperative metabolic interactions between two termite-gut spirochete species in co-culture.</title>
        <authorList>
            <person name="Rosenthal A.Z."/>
            <person name="Matson E.G."/>
            <person name="Eldar A."/>
            <person name="Leadbetter J.R."/>
        </authorList>
    </citation>
    <scope>NUCLEOTIDE SEQUENCE [LARGE SCALE GENOMIC DNA]</scope>
    <source>
        <strain evidence="2">ATCC BAA-887 / DSM 12427 / ZAS-2</strain>
    </source>
</reference>
<protein>
    <submittedName>
        <fullName evidence="1">Uncharacterized protein</fullName>
    </submittedName>
</protein>